<organism evidence="4 5">
    <name type="scientific">Cyclocybe aegerita</name>
    <name type="common">Black poplar mushroom</name>
    <name type="synonym">Agrocybe aegerita</name>
    <dbReference type="NCBI Taxonomy" id="1973307"/>
    <lineage>
        <taxon>Eukaryota</taxon>
        <taxon>Fungi</taxon>
        <taxon>Dikarya</taxon>
        <taxon>Basidiomycota</taxon>
        <taxon>Agaricomycotina</taxon>
        <taxon>Agaricomycetes</taxon>
        <taxon>Agaricomycetidae</taxon>
        <taxon>Agaricales</taxon>
        <taxon>Agaricineae</taxon>
        <taxon>Bolbitiaceae</taxon>
        <taxon>Cyclocybe</taxon>
    </lineage>
</organism>
<comment type="caution">
    <text evidence="4">The sequence shown here is derived from an EMBL/GenBank/DDBJ whole genome shotgun (WGS) entry which is preliminary data.</text>
</comment>
<name>A0A8S0VY82_CYCAE</name>
<dbReference type="SUPFAM" id="SSF50685">
    <property type="entry name" value="Barwin-like endoglucanases"/>
    <property type="match status" value="1"/>
</dbReference>
<dbReference type="PANTHER" id="PTHR31836:SF28">
    <property type="entry name" value="SRCR DOMAIN-CONTAINING PROTEIN-RELATED"/>
    <property type="match status" value="1"/>
</dbReference>
<dbReference type="OrthoDB" id="623670at2759"/>
<gene>
    <name evidence="4" type="ORF">AAE3_LOCUS4288</name>
</gene>
<dbReference type="Proteomes" id="UP000467700">
    <property type="component" value="Unassembled WGS sequence"/>
</dbReference>
<sequence length="104" mass="10987">MRFTKTFIAILAAIGSANAFTGFATFYNPRLAGSSVAGTTLPSLYLLAGTPADRNVAAGGKSVTVRVTDECPGCRGDDIDLSTAVFTLLADWHEGRIAVEWDFV</sequence>
<evidence type="ECO:0000256" key="1">
    <source>
        <dbReference type="ARBA" id="ARBA00022729"/>
    </source>
</evidence>
<dbReference type="PANTHER" id="PTHR31836">
    <property type="match status" value="1"/>
</dbReference>
<feature type="chain" id="PRO_5035859108" description="RlpA-like protein double-psi beta-barrel domain-containing protein" evidence="2">
    <location>
        <begin position="20"/>
        <end position="104"/>
    </location>
</feature>
<dbReference type="InterPro" id="IPR009009">
    <property type="entry name" value="RlpA-like_DPBB"/>
</dbReference>
<proteinExistence type="predicted"/>
<reference evidence="4 5" key="1">
    <citation type="submission" date="2020-01" db="EMBL/GenBank/DDBJ databases">
        <authorList>
            <person name="Gupta K D."/>
        </authorList>
    </citation>
    <scope>NUCLEOTIDE SEQUENCE [LARGE SCALE GENOMIC DNA]</scope>
</reference>
<protein>
    <recommendedName>
        <fullName evidence="3">RlpA-like protein double-psi beta-barrel domain-containing protein</fullName>
    </recommendedName>
</protein>
<dbReference type="AlphaFoldDB" id="A0A8S0VY82"/>
<feature type="domain" description="RlpA-like protein double-psi beta-barrel" evidence="3">
    <location>
        <begin position="57"/>
        <end position="100"/>
    </location>
</feature>
<dbReference type="CDD" id="cd22191">
    <property type="entry name" value="DPBB_RlpA_EXP_N-like"/>
    <property type="match status" value="1"/>
</dbReference>
<dbReference type="InterPro" id="IPR051477">
    <property type="entry name" value="Expansin_CellWall"/>
</dbReference>
<accession>A0A8S0VY82</accession>
<dbReference type="InterPro" id="IPR036908">
    <property type="entry name" value="RlpA-like_sf"/>
</dbReference>
<evidence type="ECO:0000256" key="2">
    <source>
        <dbReference type="SAM" id="SignalP"/>
    </source>
</evidence>
<keyword evidence="5" id="KW-1185">Reference proteome</keyword>
<feature type="signal peptide" evidence="2">
    <location>
        <begin position="1"/>
        <end position="19"/>
    </location>
</feature>
<keyword evidence="1 2" id="KW-0732">Signal</keyword>
<dbReference type="Gene3D" id="2.40.40.10">
    <property type="entry name" value="RlpA-like domain"/>
    <property type="match status" value="1"/>
</dbReference>
<dbReference type="EMBL" id="CACVBS010000035">
    <property type="protein sequence ID" value="CAA7261991.1"/>
    <property type="molecule type" value="Genomic_DNA"/>
</dbReference>
<evidence type="ECO:0000313" key="4">
    <source>
        <dbReference type="EMBL" id="CAA7261991.1"/>
    </source>
</evidence>
<dbReference type="Pfam" id="PF03330">
    <property type="entry name" value="DPBB_1"/>
    <property type="match status" value="1"/>
</dbReference>
<evidence type="ECO:0000313" key="5">
    <source>
        <dbReference type="Proteomes" id="UP000467700"/>
    </source>
</evidence>
<evidence type="ECO:0000259" key="3">
    <source>
        <dbReference type="Pfam" id="PF03330"/>
    </source>
</evidence>